<dbReference type="SUPFAM" id="SSF46785">
    <property type="entry name" value="Winged helix' DNA-binding domain"/>
    <property type="match status" value="1"/>
</dbReference>
<proteinExistence type="inferred from homology"/>
<evidence type="ECO:0000256" key="2">
    <source>
        <dbReference type="ARBA" id="ARBA00004496"/>
    </source>
</evidence>
<keyword evidence="9" id="KW-1185">Reference proteome</keyword>
<protein>
    <recommendedName>
        <fullName evidence="7">PCI domain-containing protein</fullName>
    </recommendedName>
</protein>
<sequence length="442" mass="50284">MGIETFDVEAVASKYSGVNRIRHLHFIVESTKNALPIFEVESKQALVAQLAKEALRIILSDIETSKTTVNPNLYRDLTTKYKELLPVDFEPNATFVENAVRANAQRHDRLEQELNSYKSSLIKESIRIGHNDLGDFYYNAGDLSNSLRSYIQARDYCTTEKHIVDMCFNVIRASVHLKNFSNVNNYLMKLEPSIASTDNDPILSSQVAATFGLVHLSNKKYHAAALKFVECHIDVGSQFNEILHVEDIAFMGGLCALATFSRSDLKDRVIQNSSFKAFLELVPRLRELISDFYSGNYATCLETLNDIKEELLLDLYLSSHVADLVKEIRHRAIVQYFNPYLSVDMKLMAVAFNTTPALLEEELRELILTKKLQARIDSHNMVLFAHQADQRTSTFQNALEMGRKYTADTKALMLRMNLLKHNIFVGTNGITRLPRDAYPEED</sequence>
<feature type="domain" description="PCI" evidence="7">
    <location>
        <begin position="220"/>
        <end position="390"/>
    </location>
</feature>
<organism evidence="8 9">
    <name type="scientific">Aphanomyces euteiches</name>
    <dbReference type="NCBI Taxonomy" id="100861"/>
    <lineage>
        <taxon>Eukaryota</taxon>
        <taxon>Sar</taxon>
        <taxon>Stramenopiles</taxon>
        <taxon>Oomycota</taxon>
        <taxon>Saprolegniomycetes</taxon>
        <taxon>Saprolegniales</taxon>
        <taxon>Verrucalvaceae</taxon>
        <taxon>Aphanomyces</taxon>
    </lineage>
</organism>
<dbReference type="Pfam" id="PF01399">
    <property type="entry name" value="PCI"/>
    <property type="match status" value="1"/>
</dbReference>
<comment type="caution">
    <text evidence="8">The sequence shown here is derived from an EMBL/GenBank/DDBJ whole genome shotgun (WGS) entry which is preliminary data.</text>
</comment>
<evidence type="ECO:0000256" key="4">
    <source>
        <dbReference type="ARBA" id="ARBA00022490"/>
    </source>
</evidence>
<name>A0A6G0WZH6_9STRA</name>
<evidence type="ECO:0000256" key="3">
    <source>
        <dbReference type="ARBA" id="ARBA00008793"/>
    </source>
</evidence>
<dbReference type="GO" id="GO:0005737">
    <property type="term" value="C:cytoplasm"/>
    <property type="evidence" value="ECO:0007669"/>
    <property type="project" value="UniProtKB-SubCell"/>
</dbReference>
<dbReference type="InterPro" id="IPR000717">
    <property type="entry name" value="PCI_dom"/>
</dbReference>
<keyword evidence="4" id="KW-0963">Cytoplasm</keyword>
<dbReference type="PANTHER" id="PTHR14145:SF2">
    <property type="entry name" value="COP9 SIGNALOSOME COMPLEX SUBUNIT 1"/>
    <property type="match status" value="1"/>
</dbReference>
<dbReference type="EMBL" id="VJMJ01000127">
    <property type="protein sequence ID" value="KAF0732925.1"/>
    <property type="molecule type" value="Genomic_DNA"/>
</dbReference>
<accession>A0A6G0WZH6</accession>
<evidence type="ECO:0000256" key="5">
    <source>
        <dbReference type="ARBA" id="ARBA00022790"/>
    </source>
</evidence>
<dbReference type="Proteomes" id="UP000481153">
    <property type="component" value="Unassembled WGS sequence"/>
</dbReference>
<evidence type="ECO:0000256" key="6">
    <source>
        <dbReference type="ARBA" id="ARBA00023242"/>
    </source>
</evidence>
<dbReference type="PANTHER" id="PTHR14145">
    <property type="entry name" value="26S PROTESOME SUBUNIT 6"/>
    <property type="match status" value="1"/>
</dbReference>
<comment type="subcellular location">
    <subcellularLocation>
        <location evidence="2">Cytoplasm</location>
    </subcellularLocation>
    <subcellularLocation>
        <location evidence="1">Nucleus</location>
    </subcellularLocation>
</comment>
<evidence type="ECO:0000313" key="8">
    <source>
        <dbReference type="EMBL" id="KAF0732925.1"/>
    </source>
</evidence>
<dbReference type="Pfam" id="PF21151">
    <property type="entry name" value="CSN1_C"/>
    <property type="match status" value="1"/>
</dbReference>
<dbReference type="SMART" id="SM00088">
    <property type="entry name" value="PINT"/>
    <property type="match status" value="1"/>
</dbReference>
<dbReference type="PROSITE" id="PS50250">
    <property type="entry name" value="PCI"/>
    <property type="match status" value="1"/>
</dbReference>
<reference evidence="8 9" key="1">
    <citation type="submission" date="2019-07" db="EMBL/GenBank/DDBJ databases">
        <title>Genomics analysis of Aphanomyces spp. identifies a new class of oomycete effector associated with host adaptation.</title>
        <authorList>
            <person name="Gaulin E."/>
        </authorList>
    </citation>
    <scope>NUCLEOTIDE SEQUENCE [LARGE SCALE GENOMIC DNA]</scope>
    <source>
        <strain evidence="8 9">ATCC 201684</strain>
    </source>
</reference>
<dbReference type="Gene3D" id="1.25.40.570">
    <property type="match status" value="1"/>
</dbReference>
<evidence type="ECO:0000259" key="7">
    <source>
        <dbReference type="PROSITE" id="PS50250"/>
    </source>
</evidence>
<dbReference type="InterPro" id="IPR019585">
    <property type="entry name" value="Rpn7/CSN1"/>
</dbReference>
<evidence type="ECO:0000313" key="9">
    <source>
        <dbReference type="Proteomes" id="UP000481153"/>
    </source>
</evidence>
<keyword evidence="6" id="KW-0539">Nucleus</keyword>
<comment type="similarity">
    <text evidence="3">Belongs to the CSN1 family.</text>
</comment>
<evidence type="ECO:0000256" key="1">
    <source>
        <dbReference type="ARBA" id="ARBA00004123"/>
    </source>
</evidence>
<gene>
    <name evidence="8" type="ORF">Ae201684_010034</name>
</gene>
<dbReference type="InterPro" id="IPR036390">
    <property type="entry name" value="WH_DNA-bd_sf"/>
</dbReference>
<dbReference type="VEuPathDB" id="FungiDB:AeMF1_010706"/>
<dbReference type="InterPro" id="IPR045135">
    <property type="entry name" value="Rpn7_N"/>
</dbReference>
<keyword evidence="5" id="KW-0736">Signalosome</keyword>
<dbReference type="GO" id="GO:0008180">
    <property type="term" value="C:COP9 signalosome"/>
    <property type="evidence" value="ECO:0007669"/>
    <property type="project" value="UniProtKB-KW"/>
</dbReference>
<dbReference type="Pfam" id="PF10602">
    <property type="entry name" value="RPN7"/>
    <property type="match status" value="1"/>
</dbReference>
<dbReference type="AlphaFoldDB" id="A0A6G0WZH6"/>
<dbReference type="InterPro" id="IPR048624">
    <property type="entry name" value="CSN1_C"/>
</dbReference>